<name>A0ABV9RPM3_9PSEU</name>
<feature type="compositionally biased region" description="Basic and acidic residues" evidence="1">
    <location>
        <begin position="1"/>
        <end position="10"/>
    </location>
</feature>
<evidence type="ECO:0000313" key="3">
    <source>
        <dbReference type="Proteomes" id="UP001595909"/>
    </source>
</evidence>
<dbReference type="RefSeq" id="WP_274190565.1">
    <property type="nucleotide sequence ID" value="NZ_BAABHN010000038.1"/>
</dbReference>
<keyword evidence="3" id="KW-1185">Reference proteome</keyword>
<accession>A0ABV9RPM3</accession>
<dbReference type="EMBL" id="JBHSIM010000038">
    <property type="protein sequence ID" value="MFC4834147.1"/>
    <property type="molecule type" value="Genomic_DNA"/>
</dbReference>
<reference evidence="3" key="1">
    <citation type="journal article" date="2019" name="Int. J. Syst. Evol. Microbiol.">
        <title>The Global Catalogue of Microorganisms (GCM) 10K type strain sequencing project: providing services to taxonomists for standard genome sequencing and annotation.</title>
        <authorList>
            <consortium name="The Broad Institute Genomics Platform"/>
            <consortium name="The Broad Institute Genome Sequencing Center for Infectious Disease"/>
            <person name="Wu L."/>
            <person name="Ma J."/>
        </authorList>
    </citation>
    <scope>NUCLEOTIDE SEQUENCE [LARGE SCALE GENOMIC DNA]</scope>
    <source>
        <strain evidence="3">CCUG 50347</strain>
    </source>
</reference>
<comment type="caution">
    <text evidence="2">The sequence shown here is derived from an EMBL/GenBank/DDBJ whole genome shotgun (WGS) entry which is preliminary data.</text>
</comment>
<feature type="region of interest" description="Disordered" evidence="1">
    <location>
        <begin position="1"/>
        <end position="74"/>
    </location>
</feature>
<evidence type="ECO:0000256" key="1">
    <source>
        <dbReference type="SAM" id="MobiDB-lite"/>
    </source>
</evidence>
<sequence length="212" mass="21218">MGQHHRREDTLVTPATVPAPAHRVPQDAPPAGLGYPAPTAYRPHPVTGVPTPPRGAVAAHPAPAVRTAPRTARPGTRTPLAVAVAGAAIALIGIGSQLPSLVDAVSTTAASAPSPASAPASPAVAQQCATVVADALDDTVTSLGQTPSDRWDGVVDARGDALAATYGTTSSEHDAFVAGSDDILGWLRDGSTEDYGTVTTRVARTVATACGS</sequence>
<feature type="compositionally biased region" description="Low complexity" evidence="1">
    <location>
        <begin position="54"/>
        <end position="74"/>
    </location>
</feature>
<protein>
    <submittedName>
        <fullName evidence="2">Uncharacterized protein</fullName>
    </submittedName>
</protein>
<organism evidence="2 3">
    <name type="scientific">Actinomycetospora chibensis</name>
    <dbReference type="NCBI Taxonomy" id="663606"/>
    <lineage>
        <taxon>Bacteria</taxon>
        <taxon>Bacillati</taxon>
        <taxon>Actinomycetota</taxon>
        <taxon>Actinomycetes</taxon>
        <taxon>Pseudonocardiales</taxon>
        <taxon>Pseudonocardiaceae</taxon>
        <taxon>Actinomycetospora</taxon>
    </lineage>
</organism>
<gene>
    <name evidence="2" type="ORF">ACFPEL_17155</name>
</gene>
<evidence type="ECO:0000313" key="2">
    <source>
        <dbReference type="EMBL" id="MFC4834147.1"/>
    </source>
</evidence>
<dbReference type="Proteomes" id="UP001595909">
    <property type="component" value="Unassembled WGS sequence"/>
</dbReference>
<proteinExistence type="predicted"/>